<proteinExistence type="predicted"/>
<sequence>MHTIILLIAFTLAGSSAAAFLLIVTGIRIEDDRRTITGRPPGFIAAGTRRILHLYVDHTVCRYASNPQHACPSCRRLYVDR</sequence>
<gene>
    <name evidence="1" type="ORF">Mth01_52050</name>
</gene>
<accession>A0A8J3RC20</accession>
<dbReference type="AlphaFoldDB" id="A0A8J3RC20"/>
<dbReference type="Proteomes" id="UP000610966">
    <property type="component" value="Unassembled WGS sequence"/>
</dbReference>
<evidence type="ECO:0000313" key="2">
    <source>
        <dbReference type="Proteomes" id="UP000610966"/>
    </source>
</evidence>
<dbReference type="EMBL" id="BOOG01000067">
    <property type="protein sequence ID" value="GIH72952.1"/>
    <property type="molecule type" value="Genomic_DNA"/>
</dbReference>
<name>A0A8J3RC20_9ACTN</name>
<organism evidence="1 2">
    <name type="scientific">Sphaerimonospora thailandensis</name>
    <dbReference type="NCBI Taxonomy" id="795644"/>
    <lineage>
        <taxon>Bacteria</taxon>
        <taxon>Bacillati</taxon>
        <taxon>Actinomycetota</taxon>
        <taxon>Actinomycetes</taxon>
        <taxon>Streptosporangiales</taxon>
        <taxon>Streptosporangiaceae</taxon>
        <taxon>Sphaerimonospora</taxon>
    </lineage>
</organism>
<keyword evidence="2" id="KW-1185">Reference proteome</keyword>
<evidence type="ECO:0000313" key="1">
    <source>
        <dbReference type="EMBL" id="GIH72952.1"/>
    </source>
</evidence>
<dbReference type="RefSeq" id="WP_204018596.1">
    <property type="nucleotide sequence ID" value="NZ_BOOG01000067.1"/>
</dbReference>
<comment type="caution">
    <text evidence="1">The sequence shown here is derived from an EMBL/GenBank/DDBJ whole genome shotgun (WGS) entry which is preliminary data.</text>
</comment>
<protein>
    <submittedName>
        <fullName evidence="1">Uncharacterized protein</fullName>
    </submittedName>
</protein>
<reference evidence="1" key="1">
    <citation type="submission" date="2021-01" db="EMBL/GenBank/DDBJ databases">
        <title>Whole genome shotgun sequence of Sphaerimonospora thailandensis NBRC 107569.</title>
        <authorList>
            <person name="Komaki H."/>
            <person name="Tamura T."/>
        </authorList>
    </citation>
    <scope>NUCLEOTIDE SEQUENCE</scope>
    <source>
        <strain evidence="1">NBRC 107569</strain>
    </source>
</reference>